<dbReference type="InterPro" id="IPR000819">
    <property type="entry name" value="Peptidase_M17_C"/>
</dbReference>
<proteinExistence type="inferred from homology"/>
<gene>
    <name evidence="7" type="primary">pepB</name>
    <name evidence="7" type="ORF">ACFO4O_12015</name>
</gene>
<evidence type="ECO:0000313" key="8">
    <source>
        <dbReference type="Proteomes" id="UP001595897"/>
    </source>
</evidence>
<keyword evidence="3" id="KW-0645">Protease</keyword>
<dbReference type="InterPro" id="IPR047620">
    <property type="entry name" value="M17_PepB-like_N"/>
</dbReference>
<evidence type="ECO:0000256" key="1">
    <source>
        <dbReference type="ARBA" id="ARBA00009528"/>
    </source>
</evidence>
<accession>A0ABV9LYJ8</accession>
<comment type="caution">
    <text evidence="7">The sequence shown here is derived from an EMBL/GenBank/DDBJ whole genome shotgun (WGS) entry which is preliminary data.</text>
</comment>
<evidence type="ECO:0000256" key="4">
    <source>
        <dbReference type="ARBA" id="ARBA00022801"/>
    </source>
</evidence>
<evidence type="ECO:0000256" key="3">
    <source>
        <dbReference type="ARBA" id="ARBA00022670"/>
    </source>
</evidence>
<dbReference type="InterPro" id="IPR011356">
    <property type="entry name" value="Leucine_aapep/pepB"/>
</dbReference>
<dbReference type="PRINTS" id="PR00481">
    <property type="entry name" value="LAMNOPPTDASE"/>
</dbReference>
<dbReference type="EMBL" id="JBHSGU010000005">
    <property type="protein sequence ID" value="MFC4700889.1"/>
    <property type="molecule type" value="Genomic_DNA"/>
</dbReference>
<evidence type="ECO:0000259" key="6">
    <source>
        <dbReference type="PROSITE" id="PS00631"/>
    </source>
</evidence>
<feature type="domain" description="Cytosol aminopeptidase" evidence="6">
    <location>
        <begin position="275"/>
        <end position="282"/>
    </location>
</feature>
<keyword evidence="4 7" id="KW-0378">Hydrolase</keyword>
<dbReference type="Pfam" id="PF12404">
    <property type="entry name" value="DUF3663"/>
    <property type="match status" value="1"/>
</dbReference>
<comment type="similarity">
    <text evidence="1">Belongs to the peptidase M17 family.</text>
</comment>
<evidence type="ECO:0000313" key="7">
    <source>
        <dbReference type="EMBL" id="MFC4700889.1"/>
    </source>
</evidence>
<dbReference type="RefSeq" id="WP_382408838.1">
    <property type="nucleotide sequence ID" value="NZ_JBHSGU010000005.1"/>
</dbReference>
<keyword evidence="2 7" id="KW-0031">Aminopeptidase</keyword>
<dbReference type="Proteomes" id="UP001595897">
    <property type="component" value="Unassembled WGS sequence"/>
</dbReference>
<reference evidence="8" key="1">
    <citation type="journal article" date="2019" name="Int. J. Syst. Evol. Microbiol.">
        <title>The Global Catalogue of Microorganisms (GCM) 10K type strain sequencing project: providing services to taxonomists for standard genome sequencing and annotation.</title>
        <authorList>
            <consortium name="The Broad Institute Genomics Platform"/>
            <consortium name="The Broad Institute Genome Sequencing Center for Infectious Disease"/>
            <person name="Wu L."/>
            <person name="Ma J."/>
        </authorList>
    </citation>
    <scope>NUCLEOTIDE SEQUENCE [LARGE SCALE GENOMIC DNA]</scope>
    <source>
        <strain evidence="8">KACC 12507</strain>
    </source>
</reference>
<dbReference type="PANTHER" id="PTHR11963:SF20">
    <property type="entry name" value="PEPTIDASE B"/>
    <property type="match status" value="1"/>
</dbReference>
<evidence type="ECO:0000256" key="5">
    <source>
        <dbReference type="ARBA" id="ARBA00023211"/>
    </source>
</evidence>
<protein>
    <submittedName>
        <fullName evidence="7">Aminopeptidase PepB</fullName>
        <ecNumber evidence="7">3.4.11.23</ecNumber>
    </submittedName>
</protein>
<keyword evidence="8" id="KW-1185">Reference proteome</keyword>
<dbReference type="Pfam" id="PF00883">
    <property type="entry name" value="Peptidase_M17"/>
    <property type="match status" value="1"/>
</dbReference>
<dbReference type="CDD" id="cd00433">
    <property type="entry name" value="Peptidase_M17"/>
    <property type="match status" value="1"/>
</dbReference>
<dbReference type="EC" id="3.4.11.23" evidence="7"/>
<evidence type="ECO:0000256" key="2">
    <source>
        <dbReference type="ARBA" id="ARBA00022438"/>
    </source>
</evidence>
<keyword evidence="5" id="KW-0464">Manganese</keyword>
<dbReference type="PROSITE" id="PS00631">
    <property type="entry name" value="CYTOSOL_AP"/>
    <property type="match status" value="1"/>
</dbReference>
<sequence>MSTFVVKLSKAALPAHIQAATPIVFEGQSATIHIPNEEQSSEEQGLRTISICARRLTAMITTDASLQGDWSFEQQWAFASSFGGPKSKARAIWCDNSDSAQLENTYQAFSFARNIVNQTPEQLSPQSLAQQAKDWLSSLAPEHISVQSWTGKELADAGWQGIYEVGRGSERPPVLLEIDYNPSSQTQTDIALVGKGITFDSGGYSIKSSEGMLDMKCDMGGAATVTGALGLAIMNGVNKRIKLYLCCAENLISGHAYKLGDIITYKNGTTVEIVNTDAEGRLVLADGLMAATESGAKIIIDAATLTGAAVMALGRDYNAVFSMDDALRAEFLTLSEQVNEPHWALPLAPMHRYKCPSPFADTANSRPQKGGGGGGASNAAGFLSRFVRDDAKGWLHIDLAAAYNRDGSELMPNGGTGIGIRSICAMLMK</sequence>
<organism evidence="7 8">
    <name type="scientific">Glaciecola siphonariae</name>
    <dbReference type="NCBI Taxonomy" id="521012"/>
    <lineage>
        <taxon>Bacteria</taxon>
        <taxon>Pseudomonadati</taxon>
        <taxon>Pseudomonadota</taxon>
        <taxon>Gammaproteobacteria</taxon>
        <taxon>Alteromonadales</taxon>
        <taxon>Alteromonadaceae</taxon>
        <taxon>Glaciecola</taxon>
    </lineage>
</organism>
<dbReference type="NCBIfam" id="NF003450">
    <property type="entry name" value="PRK05015.1"/>
    <property type="match status" value="1"/>
</dbReference>
<dbReference type="PANTHER" id="PTHR11963">
    <property type="entry name" value="LEUCINE AMINOPEPTIDASE-RELATED"/>
    <property type="match status" value="1"/>
</dbReference>
<dbReference type="SUPFAM" id="SSF53187">
    <property type="entry name" value="Zn-dependent exopeptidases"/>
    <property type="match status" value="1"/>
</dbReference>
<dbReference type="Gene3D" id="3.40.630.10">
    <property type="entry name" value="Zn peptidases"/>
    <property type="match status" value="1"/>
</dbReference>
<dbReference type="GO" id="GO:0004177">
    <property type="term" value="F:aminopeptidase activity"/>
    <property type="evidence" value="ECO:0007669"/>
    <property type="project" value="UniProtKB-KW"/>
</dbReference>
<name>A0ABV9LYJ8_9ALTE</name>